<dbReference type="PATRIC" id="fig|1073383.3.peg.793"/>
<organism evidence="1 2">
    <name type="scientific">Aeromonas veronii AMC34</name>
    <dbReference type="NCBI Taxonomy" id="1073383"/>
    <lineage>
        <taxon>Bacteria</taxon>
        <taxon>Pseudomonadati</taxon>
        <taxon>Pseudomonadota</taxon>
        <taxon>Gammaproteobacteria</taxon>
        <taxon>Aeromonadales</taxon>
        <taxon>Aeromonadaceae</taxon>
        <taxon>Aeromonas</taxon>
    </lineage>
</organism>
<dbReference type="Proteomes" id="UP000006087">
    <property type="component" value="Unassembled WGS sequence"/>
</dbReference>
<sequence>MKMTTMTPEFLQQLMLATLLADRCDENGTDYEESTYEHGVRDALQWVAGLMDATPHNAEEYKDLSMPLPAAEEYLADRGGMELLRVWNEVDVKSGCKTMGPTCRGCPDCGPVMGHETYQEMFGQQQDGV</sequence>
<dbReference type="RefSeq" id="WP_005342207.1">
    <property type="nucleotide sequence ID" value="NZ_JH823256.1"/>
</dbReference>
<comment type="caution">
    <text evidence="1">The sequence shown here is derived from an EMBL/GenBank/DDBJ whole genome shotgun (WGS) entry which is preliminary data.</text>
</comment>
<proteinExistence type="predicted"/>
<dbReference type="EMBL" id="AGWU01000008">
    <property type="protein sequence ID" value="EKB22726.1"/>
    <property type="molecule type" value="Genomic_DNA"/>
</dbReference>
<dbReference type="HOGENOM" id="CLU_1944136_0_0_6"/>
<evidence type="ECO:0000313" key="2">
    <source>
        <dbReference type="Proteomes" id="UP000006087"/>
    </source>
</evidence>
<evidence type="ECO:0000313" key="1">
    <source>
        <dbReference type="EMBL" id="EKB22726.1"/>
    </source>
</evidence>
<accession>K1IXJ9</accession>
<name>K1IXJ9_AERVE</name>
<gene>
    <name evidence="1" type="ORF">HMPREF1168_00782</name>
</gene>
<protein>
    <submittedName>
        <fullName evidence="1">Uncharacterized protein</fullName>
    </submittedName>
</protein>
<reference evidence="1 2" key="1">
    <citation type="submission" date="2012-06" db="EMBL/GenBank/DDBJ databases">
        <title>The Genome Sequence of Aeromonas veronii AMC34.</title>
        <authorList>
            <consortium name="The Broad Institute Genome Sequencing Platform"/>
            <person name="Earl A."/>
            <person name="Ward D."/>
            <person name="Feldgarden M."/>
            <person name="Gevers D."/>
            <person name="Graf J."/>
            <person name="Tomasi A."/>
            <person name="Horneman A."/>
            <person name="Walker B."/>
            <person name="Young S.K."/>
            <person name="Zeng Q."/>
            <person name="Gargeya S."/>
            <person name="Fitzgerald M."/>
            <person name="Haas B."/>
            <person name="Abouelleil A."/>
            <person name="Alvarado L."/>
            <person name="Arachchi H.M."/>
            <person name="Berlin A.M."/>
            <person name="Chapman S.B."/>
            <person name="Goldberg J."/>
            <person name="Griggs A."/>
            <person name="Gujja S."/>
            <person name="Hansen M."/>
            <person name="Howarth C."/>
            <person name="Imamovic A."/>
            <person name="Larimer J."/>
            <person name="McCowan C."/>
            <person name="Montmayeur A."/>
            <person name="Murphy C."/>
            <person name="Neiman D."/>
            <person name="Pearson M."/>
            <person name="Priest M."/>
            <person name="Roberts A."/>
            <person name="Saif S."/>
            <person name="Shea T."/>
            <person name="Sisk P."/>
            <person name="Sykes S."/>
            <person name="Wortman J."/>
            <person name="Nusbaum C."/>
            <person name="Birren B."/>
        </authorList>
    </citation>
    <scope>NUCLEOTIDE SEQUENCE [LARGE SCALE GENOMIC DNA]</scope>
    <source>
        <strain evidence="1 2">AMC34</strain>
    </source>
</reference>
<dbReference type="AlphaFoldDB" id="K1IXJ9"/>